<dbReference type="STRING" id="1802701.A3A33_02040"/>
<comment type="caution">
    <text evidence="2">The sequence shown here is derived from an EMBL/GenBank/DDBJ whole genome shotgun (WGS) entry which is preliminary data.</text>
</comment>
<reference evidence="2 3" key="1">
    <citation type="journal article" date="2016" name="Nat. Commun.">
        <title>Thousands of microbial genomes shed light on interconnected biogeochemical processes in an aquifer system.</title>
        <authorList>
            <person name="Anantharaman K."/>
            <person name="Brown C.T."/>
            <person name="Hug L.A."/>
            <person name="Sharon I."/>
            <person name="Castelle C.J."/>
            <person name="Probst A.J."/>
            <person name="Thomas B.C."/>
            <person name="Singh A."/>
            <person name="Wilkins M.J."/>
            <person name="Karaoz U."/>
            <person name="Brodie E.L."/>
            <person name="Williams K.H."/>
            <person name="Hubbard S.S."/>
            <person name="Banfield J.F."/>
        </authorList>
    </citation>
    <scope>NUCLEOTIDE SEQUENCE [LARGE SCALE GENOMIC DNA]</scope>
</reference>
<evidence type="ECO:0000313" key="2">
    <source>
        <dbReference type="EMBL" id="OGN28260.1"/>
    </source>
</evidence>
<dbReference type="AlphaFoldDB" id="A0A1F8GTF5"/>
<feature type="transmembrane region" description="Helical" evidence="1">
    <location>
        <begin position="175"/>
        <end position="192"/>
    </location>
</feature>
<keyword evidence="1" id="KW-0472">Membrane</keyword>
<sequence length="240" mass="27039">MAYFAFSSATYIFSGIIVSMYALHYLRLFRKNGNEYSKMFFQLGCWVSFGFFLYGIPSLIYPEAHQWKGLLWFLASFCIVIGTIKPTQVALIAWENKFDKLAGLAIPSVAALIFLTHIFTIIPSPYTDNYGLIHWGIIYPFNFIIFMTGILITAIPAVFLFTAEVTGKKAAIKKTIFSITFLLGGLGGWGNILTNNAALLILSWSAMFFGFLLLGTMLIIEMVMKEPDLKKEEQNIKISQ</sequence>
<evidence type="ECO:0000256" key="1">
    <source>
        <dbReference type="SAM" id="Phobius"/>
    </source>
</evidence>
<gene>
    <name evidence="2" type="ORF">A3A33_02040</name>
</gene>
<feature type="transmembrane region" description="Helical" evidence="1">
    <location>
        <begin position="6"/>
        <end position="28"/>
    </location>
</feature>
<evidence type="ECO:0000313" key="3">
    <source>
        <dbReference type="Proteomes" id="UP000179047"/>
    </source>
</evidence>
<protein>
    <recommendedName>
        <fullName evidence="4">Histidine kinase N-terminal 7TM region domain-containing protein</fullName>
    </recommendedName>
</protein>
<feature type="transmembrane region" description="Helical" evidence="1">
    <location>
        <begin position="137"/>
        <end position="163"/>
    </location>
</feature>
<dbReference type="EMBL" id="MGKP01000022">
    <property type="protein sequence ID" value="OGN28260.1"/>
    <property type="molecule type" value="Genomic_DNA"/>
</dbReference>
<feature type="transmembrane region" description="Helical" evidence="1">
    <location>
        <begin position="40"/>
        <end position="60"/>
    </location>
</feature>
<feature type="transmembrane region" description="Helical" evidence="1">
    <location>
        <begin position="198"/>
        <end position="220"/>
    </location>
</feature>
<name>A0A1F8GTF5_9BACT</name>
<feature type="transmembrane region" description="Helical" evidence="1">
    <location>
        <begin position="72"/>
        <end position="94"/>
    </location>
</feature>
<keyword evidence="1" id="KW-1133">Transmembrane helix</keyword>
<evidence type="ECO:0008006" key="4">
    <source>
        <dbReference type="Google" id="ProtNLM"/>
    </source>
</evidence>
<dbReference type="Proteomes" id="UP000179047">
    <property type="component" value="Unassembled WGS sequence"/>
</dbReference>
<accession>A0A1F8GTF5</accession>
<keyword evidence="1" id="KW-0812">Transmembrane</keyword>
<feature type="transmembrane region" description="Helical" evidence="1">
    <location>
        <begin position="101"/>
        <end position="122"/>
    </location>
</feature>
<organism evidence="2 3">
    <name type="scientific">Candidatus Yanofskybacteria bacterium RIFCSPLOWO2_01_FULL_49_25</name>
    <dbReference type="NCBI Taxonomy" id="1802701"/>
    <lineage>
        <taxon>Bacteria</taxon>
        <taxon>Candidatus Yanofskyibacteriota</taxon>
    </lineage>
</organism>
<proteinExistence type="predicted"/>